<accession>A0A094YZD5</accession>
<dbReference type="InterPro" id="IPR036873">
    <property type="entry name" value="Rhodanese-like_dom_sf"/>
</dbReference>
<evidence type="ECO:0000313" key="7">
    <source>
        <dbReference type="Proteomes" id="UP000297014"/>
    </source>
</evidence>
<dbReference type="InterPro" id="IPR045078">
    <property type="entry name" value="TST/MPST-like"/>
</dbReference>
<dbReference type="Proteomes" id="UP000002754">
    <property type="component" value="Unassembled WGS sequence"/>
</dbReference>
<keyword evidence="2" id="KW-0677">Repeat</keyword>
<dbReference type="Proteomes" id="UP000297014">
    <property type="component" value="Unassembled WGS sequence"/>
</dbReference>
<dbReference type="CDD" id="cd01449">
    <property type="entry name" value="TST_Repeat_2"/>
    <property type="match status" value="1"/>
</dbReference>
<dbReference type="RefSeq" id="WP_003321552.1">
    <property type="nucleotide sequence ID" value="NZ_ALPT02000003.1"/>
</dbReference>
<dbReference type="eggNOG" id="COG2897">
    <property type="taxonomic scope" value="Bacteria"/>
</dbReference>
<dbReference type="PANTHER" id="PTHR11364">
    <property type="entry name" value="THIOSULFATE SULFERTANSFERASE"/>
    <property type="match status" value="1"/>
</dbReference>
<evidence type="ECO:0000313" key="6">
    <source>
        <dbReference type="Proteomes" id="UP000002754"/>
    </source>
</evidence>
<dbReference type="InterPro" id="IPR001763">
    <property type="entry name" value="Rhodanese-like_dom"/>
</dbReference>
<evidence type="ECO:0000313" key="4">
    <source>
        <dbReference type="EMBL" id="KGA98922.1"/>
    </source>
</evidence>
<reference evidence="4 6" key="1">
    <citation type="journal article" date="2014" name="Genome Announc.">
        <title>Draft Genome Sequence of Bacillus alcalophilus AV1934, a Classic Alkaliphile Isolated from Human Feces in 1934.</title>
        <authorList>
            <person name="Attie O."/>
            <person name="Jayaprakash A."/>
            <person name="Shah H."/>
            <person name="Paulsen I.T."/>
            <person name="Morino M."/>
            <person name="Takahashi Y."/>
            <person name="Narumi I."/>
            <person name="Sachidanandam R."/>
            <person name="Satoh K."/>
            <person name="Ito M."/>
            <person name="Krulwich T.A."/>
        </authorList>
    </citation>
    <scope>NUCLEOTIDE SEQUENCE [LARGE SCALE GENOMIC DNA]</scope>
    <source>
        <strain evidence="4 6">AV1934</strain>
    </source>
</reference>
<dbReference type="GO" id="GO:0004792">
    <property type="term" value="F:thiosulfate-cyanide sulfurtransferase activity"/>
    <property type="evidence" value="ECO:0007669"/>
    <property type="project" value="TreeGrafter"/>
</dbReference>
<reference evidence="5 7" key="2">
    <citation type="submission" date="2014-01" db="EMBL/GenBank/DDBJ databases">
        <title>Draft genome sequencing of Bacillus alcalophilus CGMCC 1.3604.</title>
        <authorList>
            <person name="Yang J."/>
            <person name="Diao L."/>
            <person name="Yang S."/>
        </authorList>
    </citation>
    <scope>NUCLEOTIDE SEQUENCE [LARGE SCALE GENOMIC DNA]</scope>
    <source>
        <strain evidence="5 7">CGMCC 1.3604</strain>
    </source>
</reference>
<dbReference type="EMBL" id="JALP01000385">
    <property type="protein sequence ID" value="THG88457.1"/>
    <property type="molecule type" value="Genomic_DNA"/>
</dbReference>
<dbReference type="Pfam" id="PF00581">
    <property type="entry name" value="Rhodanese"/>
    <property type="match status" value="2"/>
</dbReference>
<dbReference type="AlphaFoldDB" id="A0A094YZD5"/>
<proteinExistence type="predicted"/>
<sequence length="265" mass="29919">MSVFINAGELPKEVRFIDTRFSLTDLSAGHKAYHNGHINGAIYWDLNQDLSDLSSKNGRHPLPSHEKLQKLFEKSGLKQEQVIALYDNGGEPYATRAYWLLKYAQFPHVYVVNGGFEALQKAGYAIDTAVPHYPETTLELKWAPTIYASREEVKKIVDGHISGVLLDAREEFRYRGESEPIDKIAGHIPSARNYFWAHLKDEQTLAPTEELQEIVSKDEQIVVYCGSGVTASPIYAALKEAGYEKVKLYVGSYSDWITAYEIEKS</sequence>
<dbReference type="CDD" id="cd01448">
    <property type="entry name" value="TST_Repeat_1"/>
    <property type="match status" value="1"/>
</dbReference>
<keyword evidence="1 4" id="KW-0808">Transferase</keyword>
<gene>
    <name evidence="5" type="ORF">AJ85_03320</name>
    <name evidence="4" type="ORF">BALCAV_0201295</name>
</gene>
<dbReference type="EMBL" id="ALPT02000003">
    <property type="protein sequence ID" value="KGA98922.1"/>
    <property type="molecule type" value="Genomic_DNA"/>
</dbReference>
<evidence type="ECO:0000313" key="5">
    <source>
        <dbReference type="EMBL" id="THG88457.1"/>
    </source>
</evidence>
<dbReference type="SUPFAM" id="SSF52821">
    <property type="entry name" value="Rhodanese/Cell cycle control phosphatase"/>
    <property type="match status" value="2"/>
</dbReference>
<keyword evidence="6" id="KW-1185">Reference proteome</keyword>
<protein>
    <submittedName>
        <fullName evidence="4">Thiosulfate sulfurtransferase</fullName>
    </submittedName>
</protein>
<dbReference type="OrthoDB" id="9770030at2"/>
<dbReference type="PANTHER" id="PTHR11364:SF27">
    <property type="entry name" value="SULFURTRANSFERASE"/>
    <property type="match status" value="1"/>
</dbReference>
<organism evidence="4 6">
    <name type="scientific">Alkalihalobacillus alcalophilus ATCC 27647 = CGMCC 1.3604</name>
    <dbReference type="NCBI Taxonomy" id="1218173"/>
    <lineage>
        <taxon>Bacteria</taxon>
        <taxon>Bacillati</taxon>
        <taxon>Bacillota</taxon>
        <taxon>Bacilli</taxon>
        <taxon>Bacillales</taxon>
        <taxon>Bacillaceae</taxon>
        <taxon>Alkalihalobacillus</taxon>
    </lineage>
</organism>
<feature type="domain" description="Rhodanese" evidence="3">
    <location>
        <begin position="10"/>
        <end position="128"/>
    </location>
</feature>
<comment type="caution">
    <text evidence="4">The sequence shown here is derived from an EMBL/GenBank/DDBJ whole genome shotgun (WGS) entry which is preliminary data.</text>
</comment>
<dbReference type="STRING" id="1218173.BALCAV_0201295"/>
<dbReference type="PROSITE" id="PS50206">
    <property type="entry name" value="RHODANESE_3"/>
    <property type="match status" value="2"/>
</dbReference>
<feature type="domain" description="Rhodanese" evidence="3">
    <location>
        <begin position="164"/>
        <end position="265"/>
    </location>
</feature>
<evidence type="ECO:0000259" key="3">
    <source>
        <dbReference type="PROSITE" id="PS50206"/>
    </source>
</evidence>
<dbReference type="Gene3D" id="3.40.250.10">
    <property type="entry name" value="Rhodanese-like domain"/>
    <property type="match status" value="2"/>
</dbReference>
<evidence type="ECO:0000256" key="1">
    <source>
        <dbReference type="ARBA" id="ARBA00022679"/>
    </source>
</evidence>
<evidence type="ECO:0000256" key="2">
    <source>
        <dbReference type="ARBA" id="ARBA00022737"/>
    </source>
</evidence>
<name>A0A094YZD5_ALKAL</name>
<dbReference type="SMART" id="SM00450">
    <property type="entry name" value="RHOD"/>
    <property type="match status" value="2"/>
</dbReference>